<evidence type="ECO:0000256" key="11">
    <source>
        <dbReference type="ARBA" id="ARBA00047527"/>
    </source>
</evidence>
<dbReference type="InterPro" id="IPR013792">
    <property type="entry name" value="RNA3'P_cycl/enolpyr_Trfase_a/b"/>
</dbReference>
<accession>A0A1G2BW18</accession>
<proteinExistence type="inferred from homology"/>
<dbReference type="EC" id="2.5.1.7" evidence="12"/>
<comment type="caution">
    <text evidence="14">The sequence shown here is derived from an EMBL/GenBank/DDBJ whole genome shotgun (WGS) entry which is preliminary data.</text>
</comment>
<dbReference type="InterPro" id="IPR005750">
    <property type="entry name" value="UDP_GlcNAc_COvinyl_MurA"/>
</dbReference>
<feature type="active site" description="Proton donor" evidence="12">
    <location>
        <position position="117"/>
    </location>
</feature>
<keyword evidence="4 12" id="KW-0132">Cell division</keyword>
<comment type="caution">
    <text evidence="12">Lacks conserved residue(s) required for the propagation of feature annotation.</text>
</comment>
<feature type="binding site" evidence="12">
    <location>
        <position position="328"/>
    </location>
    <ligand>
        <name>UDP-N-acetyl-alpha-D-glucosamine</name>
        <dbReference type="ChEBI" id="CHEBI:57705"/>
    </ligand>
</feature>
<dbReference type="NCBIfam" id="NF006873">
    <property type="entry name" value="PRK09369.1"/>
    <property type="match status" value="1"/>
</dbReference>
<keyword evidence="7 12" id="KW-0573">Peptidoglycan synthesis</keyword>
<dbReference type="InterPro" id="IPR036968">
    <property type="entry name" value="Enolpyruvate_Tfrase_sf"/>
</dbReference>
<evidence type="ECO:0000313" key="14">
    <source>
        <dbReference type="EMBL" id="OGY92490.1"/>
    </source>
</evidence>
<organism evidence="14 15">
    <name type="scientific">Candidatus Komeilibacteria bacterium RIFCSPLOWO2_02_FULL_48_11</name>
    <dbReference type="NCBI Taxonomy" id="1798553"/>
    <lineage>
        <taxon>Bacteria</taxon>
        <taxon>Candidatus Komeiliibacteriota</taxon>
    </lineage>
</organism>
<comment type="function">
    <text evidence="12">Cell wall formation. Adds enolpyruvyl to UDP-N-acetylglucosamine.</text>
</comment>
<evidence type="ECO:0000256" key="6">
    <source>
        <dbReference type="ARBA" id="ARBA00022960"/>
    </source>
</evidence>
<comment type="pathway">
    <text evidence="2 12">Cell wall biogenesis; peptidoglycan biosynthesis.</text>
</comment>
<dbReference type="GO" id="GO:0005737">
    <property type="term" value="C:cytoplasm"/>
    <property type="evidence" value="ECO:0007669"/>
    <property type="project" value="UniProtKB-SubCell"/>
</dbReference>
<dbReference type="InterPro" id="IPR001986">
    <property type="entry name" value="Enolpyruvate_Tfrase_dom"/>
</dbReference>
<feature type="binding site" evidence="12">
    <location>
        <position position="93"/>
    </location>
    <ligand>
        <name>UDP-N-acetyl-alpha-D-glucosamine</name>
        <dbReference type="ChEBI" id="CHEBI:57705"/>
    </ligand>
</feature>
<dbReference type="HAMAP" id="MF_00111">
    <property type="entry name" value="MurA"/>
    <property type="match status" value="1"/>
</dbReference>
<comment type="similarity">
    <text evidence="10 12">Belongs to the EPSP synthase family. MurA subfamily.</text>
</comment>
<feature type="modified residue" description="2-(S-cysteinyl)pyruvic acid O-phosphothioketal" evidence="12">
    <location>
        <position position="117"/>
    </location>
</feature>
<dbReference type="PANTHER" id="PTHR43783:SF1">
    <property type="entry name" value="UDP-N-ACETYLGLUCOSAMINE 1-CARBOXYVINYLTRANSFERASE"/>
    <property type="match status" value="1"/>
</dbReference>
<dbReference type="UniPathway" id="UPA00219"/>
<evidence type="ECO:0000256" key="1">
    <source>
        <dbReference type="ARBA" id="ARBA00004496"/>
    </source>
</evidence>
<evidence type="ECO:0000256" key="8">
    <source>
        <dbReference type="ARBA" id="ARBA00023306"/>
    </source>
</evidence>
<keyword evidence="8 12" id="KW-0131">Cell cycle</keyword>
<dbReference type="NCBIfam" id="TIGR01072">
    <property type="entry name" value="murA"/>
    <property type="match status" value="1"/>
</dbReference>
<protein>
    <recommendedName>
        <fullName evidence="12">UDP-N-acetylglucosamine 1-carboxyvinyltransferase</fullName>
        <ecNumber evidence="12">2.5.1.7</ecNumber>
    </recommendedName>
    <alternativeName>
        <fullName evidence="12">Enoylpyruvate transferase</fullName>
    </alternativeName>
    <alternativeName>
        <fullName evidence="12">UDP-N-acetylglucosamine enolpyruvyl transferase</fullName>
        <shortName evidence="12">EPT</shortName>
    </alternativeName>
</protein>
<dbReference type="GO" id="GO:0071555">
    <property type="term" value="P:cell wall organization"/>
    <property type="evidence" value="ECO:0007669"/>
    <property type="project" value="UniProtKB-KW"/>
</dbReference>
<dbReference type="CDD" id="cd01555">
    <property type="entry name" value="UdpNAET"/>
    <property type="match status" value="1"/>
</dbReference>
<name>A0A1G2BW18_9BACT</name>
<keyword evidence="12" id="KW-0670">Pyruvate</keyword>
<dbReference type="GO" id="GO:0008360">
    <property type="term" value="P:regulation of cell shape"/>
    <property type="evidence" value="ECO:0007669"/>
    <property type="project" value="UniProtKB-KW"/>
</dbReference>
<evidence type="ECO:0000259" key="13">
    <source>
        <dbReference type="Pfam" id="PF00275"/>
    </source>
</evidence>
<keyword evidence="5 12" id="KW-0808">Transferase</keyword>
<dbReference type="GO" id="GO:0008760">
    <property type="term" value="F:UDP-N-acetylglucosamine 1-carboxyvinyltransferase activity"/>
    <property type="evidence" value="ECO:0007669"/>
    <property type="project" value="UniProtKB-UniRule"/>
</dbReference>
<dbReference type="GO" id="GO:0009252">
    <property type="term" value="P:peptidoglycan biosynthetic process"/>
    <property type="evidence" value="ECO:0007669"/>
    <property type="project" value="UniProtKB-UniRule"/>
</dbReference>
<keyword evidence="6 12" id="KW-0133">Cell shape</keyword>
<dbReference type="SUPFAM" id="SSF55205">
    <property type="entry name" value="EPT/RTPC-like"/>
    <property type="match status" value="1"/>
</dbReference>
<feature type="binding site" evidence="12">
    <location>
        <begin position="22"/>
        <end position="23"/>
    </location>
    <ligand>
        <name>phosphoenolpyruvate</name>
        <dbReference type="ChEBI" id="CHEBI:58702"/>
    </ligand>
</feature>
<evidence type="ECO:0000256" key="3">
    <source>
        <dbReference type="ARBA" id="ARBA00022490"/>
    </source>
</evidence>
<comment type="subcellular location">
    <subcellularLocation>
        <location evidence="1 12">Cytoplasm</location>
    </subcellularLocation>
</comment>
<gene>
    <name evidence="12" type="primary">murA</name>
    <name evidence="14" type="ORF">A3H70_04570</name>
</gene>
<dbReference type="Gene3D" id="3.65.10.10">
    <property type="entry name" value="Enolpyruvate transferase domain"/>
    <property type="match status" value="2"/>
</dbReference>
<dbReference type="EMBL" id="MHKO01000020">
    <property type="protein sequence ID" value="OGY92490.1"/>
    <property type="molecule type" value="Genomic_DNA"/>
</dbReference>
<dbReference type="Pfam" id="PF00275">
    <property type="entry name" value="EPSP_synthase"/>
    <property type="match status" value="1"/>
</dbReference>
<comment type="catalytic activity">
    <reaction evidence="11 12">
        <text>phosphoenolpyruvate + UDP-N-acetyl-alpha-D-glucosamine = UDP-N-acetyl-3-O-(1-carboxyvinyl)-alpha-D-glucosamine + phosphate</text>
        <dbReference type="Rhea" id="RHEA:18681"/>
        <dbReference type="ChEBI" id="CHEBI:43474"/>
        <dbReference type="ChEBI" id="CHEBI:57705"/>
        <dbReference type="ChEBI" id="CHEBI:58702"/>
        <dbReference type="ChEBI" id="CHEBI:68483"/>
        <dbReference type="EC" id="2.5.1.7"/>
    </reaction>
</comment>
<dbReference type="InterPro" id="IPR050068">
    <property type="entry name" value="MurA_subfamily"/>
</dbReference>
<dbReference type="STRING" id="1798553.A3H70_04570"/>
<dbReference type="AlphaFoldDB" id="A0A1G2BW18"/>
<evidence type="ECO:0000256" key="10">
    <source>
        <dbReference type="ARBA" id="ARBA00038367"/>
    </source>
</evidence>
<keyword evidence="3 12" id="KW-0963">Cytoplasm</keyword>
<dbReference type="PANTHER" id="PTHR43783">
    <property type="entry name" value="UDP-N-ACETYLGLUCOSAMINE 1-CARBOXYVINYLTRANSFERASE"/>
    <property type="match status" value="1"/>
</dbReference>
<dbReference type="GO" id="GO:0019277">
    <property type="term" value="P:UDP-N-acetylgalactosamine biosynthetic process"/>
    <property type="evidence" value="ECO:0007669"/>
    <property type="project" value="InterPro"/>
</dbReference>
<dbReference type="GO" id="GO:0051301">
    <property type="term" value="P:cell division"/>
    <property type="evidence" value="ECO:0007669"/>
    <property type="project" value="UniProtKB-KW"/>
</dbReference>
<feature type="domain" description="Enolpyruvate transferase" evidence="13">
    <location>
        <begin position="7"/>
        <end position="404"/>
    </location>
</feature>
<keyword evidence="9 12" id="KW-0961">Cell wall biogenesis/degradation</keyword>
<evidence type="ECO:0000256" key="9">
    <source>
        <dbReference type="ARBA" id="ARBA00023316"/>
    </source>
</evidence>
<evidence type="ECO:0000256" key="5">
    <source>
        <dbReference type="ARBA" id="ARBA00022679"/>
    </source>
</evidence>
<evidence type="ECO:0000256" key="4">
    <source>
        <dbReference type="ARBA" id="ARBA00022618"/>
    </source>
</evidence>
<evidence type="ECO:0000256" key="7">
    <source>
        <dbReference type="ARBA" id="ARBA00022984"/>
    </source>
</evidence>
<evidence type="ECO:0000256" key="2">
    <source>
        <dbReference type="ARBA" id="ARBA00004752"/>
    </source>
</evidence>
<evidence type="ECO:0000256" key="12">
    <source>
        <dbReference type="HAMAP-Rule" id="MF_00111"/>
    </source>
</evidence>
<evidence type="ECO:0000313" key="15">
    <source>
        <dbReference type="Proteomes" id="UP000178109"/>
    </source>
</evidence>
<dbReference type="Proteomes" id="UP000178109">
    <property type="component" value="Unassembled WGS sequence"/>
</dbReference>
<feature type="binding site" evidence="12">
    <location>
        <position position="306"/>
    </location>
    <ligand>
        <name>UDP-N-acetyl-alpha-D-glucosamine</name>
        <dbReference type="ChEBI" id="CHEBI:57705"/>
    </ligand>
</feature>
<sequence>MSKFIINGGNKLNGAWRVQGMKNAATPILAATLLTRERCTIHNIPRISDLNHMLAILKDLGAEVSWLSEHTLQIQTKKIIKNEMDYLLTKRMRSSVLCLGPLLAATGYVRMPEPGGCNIGNRPLNTHIFALQALGAEVECEAQYYNISGAKLQGKEISLPEKSVTATENLLMAASITPGTTIIKNAAAEPHVACLVRFLRQMGADISGAGTHEIKVKGVSELQGAEFSVIPDQLEVGTIAILAALSGGEITISPVVSKDMAVIAAKLKEAGVDFIEQGESWLVRGSPGGLRPFQIETAPYPGFPTDLQAPFGVLATQAQGESLIRDPLYENRLGYMEELKKMGARAIVVDPHAARVIGPTPLTGQTIHSLDLRAGATLIIAALIAQGQSVIEEAEIIDRGYEAIDARLRALGADIRRVE</sequence>
<reference evidence="14 15" key="1">
    <citation type="journal article" date="2016" name="Nat. Commun.">
        <title>Thousands of microbial genomes shed light on interconnected biogeochemical processes in an aquifer system.</title>
        <authorList>
            <person name="Anantharaman K."/>
            <person name="Brown C.T."/>
            <person name="Hug L.A."/>
            <person name="Sharon I."/>
            <person name="Castelle C.J."/>
            <person name="Probst A.J."/>
            <person name="Thomas B.C."/>
            <person name="Singh A."/>
            <person name="Wilkins M.J."/>
            <person name="Karaoz U."/>
            <person name="Brodie E.L."/>
            <person name="Williams K.H."/>
            <person name="Hubbard S.S."/>
            <person name="Banfield J.F."/>
        </authorList>
    </citation>
    <scope>NUCLEOTIDE SEQUENCE [LARGE SCALE GENOMIC DNA]</scope>
</reference>